<accession>A0A7T0E0F7</accession>
<sequence length="60" mass="6596">MARALYYCSPGGRQCSLTELIDEYTTITFVRDCGANNDSIIACSAGERPDNFSANLNETR</sequence>
<dbReference type="EMBL" id="CP061801">
    <property type="protein sequence ID" value="QPK02841.1"/>
    <property type="molecule type" value="Genomic_DNA"/>
</dbReference>
<proteinExistence type="predicted"/>
<organism evidence="1">
    <name type="scientific">Enterobacter mori</name>
    <dbReference type="NCBI Taxonomy" id="539813"/>
    <lineage>
        <taxon>Bacteria</taxon>
        <taxon>Pseudomonadati</taxon>
        <taxon>Pseudomonadota</taxon>
        <taxon>Gammaproteobacteria</taxon>
        <taxon>Enterobacterales</taxon>
        <taxon>Enterobacteriaceae</taxon>
        <taxon>Enterobacter</taxon>
    </lineage>
</organism>
<dbReference type="GO" id="GO:0016831">
    <property type="term" value="F:carboxy-lyase activity"/>
    <property type="evidence" value="ECO:0007669"/>
    <property type="project" value="InterPro"/>
</dbReference>
<evidence type="ECO:0000313" key="1">
    <source>
        <dbReference type="EMBL" id="QPK02841.1"/>
    </source>
</evidence>
<dbReference type="InterPro" id="IPR008729">
    <property type="entry name" value="PA_de_COase"/>
</dbReference>
<dbReference type="Gene3D" id="2.40.128.20">
    <property type="match status" value="1"/>
</dbReference>
<name>A0A7T0E0F7_9ENTR</name>
<dbReference type="InterPro" id="IPR012674">
    <property type="entry name" value="Calycin"/>
</dbReference>
<dbReference type="Pfam" id="PF05870">
    <property type="entry name" value="PA_decarbox"/>
    <property type="match status" value="1"/>
</dbReference>
<gene>
    <name evidence="1" type="ORF">IDM36_21215</name>
</gene>
<dbReference type="AlphaFoldDB" id="A0A7T0E0F7"/>
<protein>
    <submittedName>
        <fullName evidence="1">Phenolic acid decarboxylase</fullName>
    </submittedName>
</protein>
<reference evidence="1" key="1">
    <citation type="submission" date="2020-09" db="EMBL/GenBank/DDBJ databases">
        <title>First Report of a novel Colistin-Resistant species of Enterobacter cloacae complex Producing MCR-5 isolated from hospital sewage water.</title>
        <authorList>
            <person name="Zhou K."/>
        </authorList>
    </citation>
    <scope>NUCLEOTIDE SEQUENCE [LARGE SCALE GENOMIC DNA]</scope>
    <source>
        <strain evidence="1">HSW1412</strain>
    </source>
</reference>